<dbReference type="Gene3D" id="1.20.120.1910">
    <property type="entry name" value="Cysteine-tRNA ligase, C-terminal anti-codon recognition domain"/>
    <property type="match status" value="1"/>
</dbReference>
<dbReference type="InterPro" id="IPR009080">
    <property type="entry name" value="tRNAsynth_Ia_anticodon-bd"/>
</dbReference>
<dbReference type="InterPro" id="IPR014729">
    <property type="entry name" value="Rossmann-like_a/b/a_fold"/>
</dbReference>
<dbReference type="Pfam" id="PF01406">
    <property type="entry name" value="tRNA-synt_1e"/>
    <property type="match status" value="1"/>
</dbReference>
<accession>A0A7J2TH22</accession>
<dbReference type="Pfam" id="PF09190">
    <property type="entry name" value="DALR_2"/>
    <property type="match status" value="1"/>
</dbReference>
<dbReference type="CDD" id="cd00672">
    <property type="entry name" value="CysRS_core"/>
    <property type="match status" value="1"/>
</dbReference>
<dbReference type="SMART" id="SM00840">
    <property type="entry name" value="DALR_2"/>
    <property type="match status" value="1"/>
</dbReference>
<feature type="short sequence motif" description="'HIGH' region" evidence="12">
    <location>
        <begin position="26"/>
        <end position="36"/>
    </location>
</feature>
<dbReference type="PRINTS" id="PR00983">
    <property type="entry name" value="TRNASYNTHCYS"/>
</dbReference>
<dbReference type="InterPro" id="IPR024909">
    <property type="entry name" value="Cys-tRNA/MSH_ligase"/>
</dbReference>
<evidence type="ECO:0000256" key="10">
    <source>
        <dbReference type="ARBA" id="ARBA00023146"/>
    </source>
</evidence>
<reference evidence="14" key="1">
    <citation type="journal article" date="2020" name="mSystems">
        <title>Genome- and Community-Level Interaction Insights into Carbon Utilization and Element Cycling Functions of Hydrothermarchaeota in Hydrothermal Sediment.</title>
        <authorList>
            <person name="Zhou Z."/>
            <person name="Liu Y."/>
            <person name="Xu W."/>
            <person name="Pan J."/>
            <person name="Luo Z.H."/>
            <person name="Li M."/>
        </authorList>
    </citation>
    <scope>NUCLEOTIDE SEQUENCE [LARGE SCALE GENOMIC DNA]</scope>
    <source>
        <strain evidence="14">SpSt-26</strain>
    </source>
</reference>
<dbReference type="InterPro" id="IPR032678">
    <property type="entry name" value="tRNA-synt_1_cat_dom"/>
</dbReference>
<evidence type="ECO:0000256" key="1">
    <source>
        <dbReference type="ARBA" id="ARBA00004496"/>
    </source>
</evidence>
<dbReference type="EMBL" id="DSLA01000010">
    <property type="protein sequence ID" value="HEH34638.1"/>
    <property type="molecule type" value="Genomic_DNA"/>
</dbReference>
<comment type="catalytic activity">
    <reaction evidence="11 12">
        <text>tRNA(Cys) + L-cysteine + ATP = L-cysteinyl-tRNA(Cys) + AMP + diphosphate</text>
        <dbReference type="Rhea" id="RHEA:17773"/>
        <dbReference type="Rhea" id="RHEA-COMP:9661"/>
        <dbReference type="Rhea" id="RHEA-COMP:9679"/>
        <dbReference type="ChEBI" id="CHEBI:30616"/>
        <dbReference type="ChEBI" id="CHEBI:33019"/>
        <dbReference type="ChEBI" id="CHEBI:35235"/>
        <dbReference type="ChEBI" id="CHEBI:78442"/>
        <dbReference type="ChEBI" id="CHEBI:78517"/>
        <dbReference type="ChEBI" id="CHEBI:456215"/>
        <dbReference type="EC" id="6.1.1.16"/>
    </reaction>
</comment>
<evidence type="ECO:0000256" key="9">
    <source>
        <dbReference type="ARBA" id="ARBA00022917"/>
    </source>
</evidence>
<sequence length="461" mass="54057">MFLFDTRTSSLVQVLEKRVRIYVCGITPYDYSHLGHARSAVVFDTMRRYLEFKGKEVVFVQNYTDVDDKIVARAVREGKTQKEIAERFIAEYEEDMRKLNVKRPDYSPRVTENIPEIISFIERLLEKGFAYEVDGDVFFHVPSFPKYGELSKQSIDELNRHRIEPDPRKRDVKDFALWKKAKEEDIMAKACFDSPWGIGRPGWHIECSVLSSKFLGVPFEIHGGGRDLIFPHHENERAQSFAVFGVEPVKIWVHNDFLTISGEKMSKSLGNIVRIRDVVSRYGGEVLRYFLLTAHYRSSIDYSESGIERAKKAYDYIKNTLTNLDMEIAFLKTFGDRNGREIDLSNFKNRFLNAMDNDLNTAKAIAEIHSLSNHLNRELHYLSLRSLEESFKTLRTFLSILGLFEDWKRIRTLKEEEVEMLVERELARKEGDFEKADEIRKKFRERGLILIDTKWGVRWYE</sequence>
<dbReference type="AlphaFoldDB" id="A0A7J2TH22"/>
<dbReference type="PANTHER" id="PTHR10890:SF3">
    <property type="entry name" value="CYSTEINE--TRNA LIGASE, CYTOPLASMIC"/>
    <property type="match status" value="1"/>
</dbReference>
<keyword evidence="3 12" id="KW-0963">Cytoplasm</keyword>
<evidence type="ECO:0000256" key="12">
    <source>
        <dbReference type="HAMAP-Rule" id="MF_00041"/>
    </source>
</evidence>
<keyword evidence="9 12" id="KW-0648">Protein biosynthesis</keyword>
<dbReference type="InterPro" id="IPR015273">
    <property type="entry name" value="Cys-tRNA-synt_Ia_DALR"/>
</dbReference>
<evidence type="ECO:0000256" key="8">
    <source>
        <dbReference type="ARBA" id="ARBA00022840"/>
    </source>
</evidence>
<evidence type="ECO:0000313" key="14">
    <source>
        <dbReference type="EMBL" id="HEH34638.1"/>
    </source>
</evidence>
<name>A0A7J2TH22_ARCFL</name>
<dbReference type="SUPFAM" id="SSF47323">
    <property type="entry name" value="Anticodon-binding domain of a subclass of class I aminoacyl-tRNA synthetases"/>
    <property type="match status" value="1"/>
</dbReference>
<evidence type="ECO:0000259" key="13">
    <source>
        <dbReference type="SMART" id="SM00840"/>
    </source>
</evidence>
<comment type="cofactor">
    <cofactor evidence="12">
        <name>Zn(2+)</name>
        <dbReference type="ChEBI" id="CHEBI:29105"/>
    </cofactor>
    <text evidence="12">Binds 1 zinc ion per subunit.</text>
</comment>
<dbReference type="HAMAP" id="MF_00041">
    <property type="entry name" value="Cys_tRNA_synth"/>
    <property type="match status" value="1"/>
</dbReference>
<keyword evidence="10 12" id="KW-0030">Aminoacyl-tRNA synthetase</keyword>
<comment type="similarity">
    <text evidence="2 12">Belongs to the class-I aminoacyl-tRNA synthetase family.</text>
</comment>
<dbReference type="InterPro" id="IPR015803">
    <property type="entry name" value="Cys-tRNA-ligase"/>
</dbReference>
<feature type="binding site" evidence="12">
    <location>
        <position position="236"/>
    </location>
    <ligand>
        <name>Zn(2+)</name>
        <dbReference type="ChEBI" id="CHEBI:29105"/>
    </ligand>
</feature>
<evidence type="ECO:0000256" key="5">
    <source>
        <dbReference type="ARBA" id="ARBA00022723"/>
    </source>
</evidence>
<protein>
    <recommendedName>
        <fullName evidence="12">Cysteine--tRNA ligase</fullName>
        <ecNumber evidence="12">6.1.1.16</ecNumber>
    </recommendedName>
    <alternativeName>
        <fullName evidence="12">Cysteinyl-tRNA synthetase</fullName>
        <shortName evidence="12">CysRS</shortName>
    </alternativeName>
</protein>
<feature type="binding site" evidence="12">
    <location>
        <position position="232"/>
    </location>
    <ligand>
        <name>Zn(2+)</name>
        <dbReference type="ChEBI" id="CHEBI:29105"/>
    </ligand>
</feature>
<evidence type="ECO:0000256" key="4">
    <source>
        <dbReference type="ARBA" id="ARBA00022598"/>
    </source>
</evidence>
<comment type="caution">
    <text evidence="14">The sequence shown here is derived from an EMBL/GenBank/DDBJ whole genome shotgun (WGS) entry which is preliminary data.</text>
</comment>
<dbReference type="GO" id="GO:0004817">
    <property type="term" value="F:cysteine-tRNA ligase activity"/>
    <property type="evidence" value="ECO:0007669"/>
    <property type="project" value="UniProtKB-UniRule"/>
</dbReference>
<evidence type="ECO:0000256" key="3">
    <source>
        <dbReference type="ARBA" id="ARBA00022490"/>
    </source>
</evidence>
<dbReference type="GO" id="GO:0005737">
    <property type="term" value="C:cytoplasm"/>
    <property type="evidence" value="ECO:0007669"/>
    <property type="project" value="UniProtKB-SubCell"/>
</dbReference>
<feature type="short sequence motif" description="'KMSKS' region" evidence="12">
    <location>
        <begin position="264"/>
        <end position="268"/>
    </location>
</feature>
<dbReference type="GO" id="GO:0006423">
    <property type="term" value="P:cysteinyl-tRNA aminoacylation"/>
    <property type="evidence" value="ECO:0007669"/>
    <property type="project" value="UniProtKB-UniRule"/>
</dbReference>
<keyword evidence="7 12" id="KW-0862">Zinc</keyword>
<evidence type="ECO:0000256" key="6">
    <source>
        <dbReference type="ARBA" id="ARBA00022741"/>
    </source>
</evidence>
<feature type="binding site" evidence="12">
    <location>
        <position position="207"/>
    </location>
    <ligand>
        <name>Zn(2+)</name>
        <dbReference type="ChEBI" id="CHEBI:29105"/>
    </ligand>
</feature>
<comment type="subcellular location">
    <subcellularLocation>
        <location evidence="1 12">Cytoplasm</location>
    </subcellularLocation>
</comment>
<dbReference type="GO" id="GO:0005524">
    <property type="term" value="F:ATP binding"/>
    <property type="evidence" value="ECO:0007669"/>
    <property type="project" value="UniProtKB-UniRule"/>
</dbReference>
<feature type="domain" description="Cysteinyl-tRNA synthetase class Ia DALR" evidence="13">
    <location>
        <begin position="350"/>
        <end position="408"/>
    </location>
</feature>
<dbReference type="Gene3D" id="3.40.50.620">
    <property type="entry name" value="HUPs"/>
    <property type="match status" value="1"/>
</dbReference>
<keyword evidence="8 12" id="KW-0067">ATP-binding</keyword>
<feature type="binding site" evidence="12">
    <location>
        <position position="267"/>
    </location>
    <ligand>
        <name>ATP</name>
        <dbReference type="ChEBI" id="CHEBI:30616"/>
    </ligand>
</feature>
<evidence type="ECO:0000256" key="7">
    <source>
        <dbReference type="ARBA" id="ARBA00022833"/>
    </source>
</evidence>
<organism evidence="14">
    <name type="scientific">Archaeoglobus fulgidus</name>
    <dbReference type="NCBI Taxonomy" id="2234"/>
    <lineage>
        <taxon>Archaea</taxon>
        <taxon>Methanobacteriati</taxon>
        <taxon>Methanobacteriota</taxon>
        <taxon>Archaeoglobi</taxon>
        <taxon>Archaeoglobales</taxon>
        <taxon>Archaeoglobaceae</taxon>
        <taxon>Archaeoglobus</taxon>
    </lineage>
</organism>
<keyword evidence="4 12" id="KW-0436">Ligase</keyword>
<gene>
    <name evidence="12 14" type="primary">cysS</name>
    <name evidence="14" type="ORF">ENP88_00470</name>
</gene>
<dbReference type="SUPFAM" id="SSF52374">
    <property type="entry name" value="Nucleotidylyl transferase"/>
    <property type="match status" value="1"/>
</dbReference>
<feature type="binding site" evidence="12">
    <location>
        <position position="24"/>
    </location>
    <ligand>
        <name>Zn(2+)</name>
        <dbReference type="ChEBI" id="CHEBI:29105"/>
    </ligand>
</feature>
<dbReference type="NCBIfam" id="TIGR00435">
    <property type="entry name" value="cysS"/>
    <property type="match status" value="1"/>
</dbReference>
<dbReference type="GO" id="GO:0008270">
    <property type="term" value="F:zinc ion binding"/>
    <property type="evidence" value="ECO:0007669"/>
    <property type="project" value="UniProtKB-UniRule"/>
</dbReference>
<dbReference type="EC" id="6.1.1.16" evidence="12"/>
<evidence type="ECO:0000256" key="2">
    <source>
        <dbReference type="ARBA" id="ARBA00005594"/>
    </source>
</evidence>
<evidence type="ECO:0000256" key="11">
    <source>
        <dbReference type="ARBA" id="ARBA00047398"/>
    </source>
</evidence>
<keyword evidence="6 12" id="KW-0547">Nucleotide-binding</keyword>
<keyword evidence="5 12" id="KW-0479">Metal-binding</keyword>
<dbReference type="PANTHER" id="PTHR10890">
    <property type="entry name" value="CYSTEINYL-TRNA SYNTHETASE"/>
    <property type="match status" value="1"/>
</dbReference>
<proteinExistence type="inferred from homology"/>